<name>A0A382UV44_9ZZZZ</name>
<dbReference type="GO" id="GO:0005506">
    <property type="term" value="F:iron ion binding"/>
    <property type="evidence" value="ECO:0007669"/>
    <property type="project" value="InterPro"/>
</dbReference>
<dbReference type="Pfam" id="PF00848">
    <property type="entry name" value="Ring_hydroxyl_A"/>
    <property type="match status" value="1"/>
</dbReference>
<dbReference type="GO" id="GO:0051537">
    <property type="term" value="F:2 iron, 2 sulfur cluster binding"/>
    <property type="evidence" value="ECO:0007669"/>
    <property type="project" value="InterPro"/>
</dbReference>
<accession>A0A382UV44</accession>
<proteinExistence type="predicted"/>
<reference evidence="2" key="1">
    <citation type="submission" date="2018-05" db="EMBL/GenBank/DDBJ databases">
        <authorList>
            <person name="Lanie J.A."/>
            <person name="Ng W.-L."/>
            <person name="Kazmierczak K.M."/>
            <person name="Andrzejewski T.M."/>
            <person name="Davidsen T.M."/>
            <person name="Wayne K.J."/>
            <person name="Tettelin H."/>
            <person name="Glass J.I."/>
            <person name="Rusch D."/>
            <person name="Podicherti R."/>
            <person name="Tsui H.-C.T."/>
            <person name="Winkler M.E."/>
        </authorList>
    </citation>
    <scope>NUCLEOTIDE SEQUENCE</scope>
</reference>
<dbReference type="Gene3D" id="3.90.380.10">
    <property type="entry name" value="Naphthalene 1,2-dioxygenase Alpha Subunit, Chain A, domain 1"/>
    <property type="match status" value="1"/>
</dbReference>
<sequence length="83" mass="9338">TRFGHWLVTDNTVFPDGFNDYMNDVLFSEDISLCESVQQGLRSQSYNNGPIMIDPKHSGISEIGVQHFHALVQKALANDDENI</sequence>
<evidence type="ECO:0000259" key="1">
    <source>
        <dbReference type="Pfam" id="PF00848"/>
    </source>
</evidence>
<organism evidence="2">
    <name type="scientific">marine metagenome</name>
    <dbReference type="NCBI Taxonomy" id="408172"/>
    <lineage>
        <taxon>unclassified sequences</taxon>
        <taxon>metagenomes</taxon>
        <taxon>ecological metagenomes</taxon>
    </lineage>
</organism>
<evidence type="ECO:0000313" key="2">
    <source>
        <dbReference type="EMBL" id="SVD38132.1"/>
    </source>
</evidence>
<feature type="non-terminal residue" evidence="2">
    <location>
        <position position="1"/>
    </location>
</feature>
<dbReference type="InterPro" id="IPR015879">
    <property type="entry name" value="Ring_hydroxy_dOase_asu_C_dom"/>
</dbReference>
<dbReference type="EMBL" id="UINC01147043">
    <property type="protein sequence ID" value="SVD38132.1"/>
    <property type="molecule type" value="Genomic_DNA"/>
</dbReference>
<feature type="domain" description="Aromatic-ring-hydroxylating dioxygenase alpha subunit C-terminal" evidence="1">
    <location>
        <begin position="5"/>
        <end position="77"/>
    </location>
</feature>
<gene>
    <name evidence="2" type="ORF">METZ01_LOCUS390986</name>
</gene>
<dbReference type="AlphaFoldDB" id="A0A382UV44"/>
<dbReference type="SUPFAM" id="SSF55961">
    <property type="entry name" value="Bet v1-like"/>
    <property type="match status" value="1"/>
</dbReference>
<protein>
    <recommendedName>
        <fullName evidence="1">Aromatic-ring-hydroxylating dioxygenase alpha subunit C-terminal domain-containing protein</fullName>
    </recommendedName>
</protein>